<dbReference type="AlphaFoldDB" id="A0A067NKD6"/>
<evidence type="ECO:0000313" key="4">
    <source>
        <dbReference type="Proteomes" id="UP000027073"/>
    </source>
</evidence>
<evidence type="ECO:0000313" key="3">
    <source>
        <dbReference type="EMBL" id="KDQ24061.1"/>
    </source>
</evidence>
<dbReference type="InterPro" id="IPR011008">
    <property type="entry name" value="Dimeric_a/b-barrel"/>
</dbReference>
<evidence type="ECO:0000259" key="2">
    <source>
        <dbReference type="Pfam" id="PF07110"/>
    </source>
</evidence>
<dbReference type="Pfam" id="PF07110">
    <property type="entry name" value="EthD"/>
    <property type="match status" value="1"/>
</dbReference>
<proteinExistence type="inferred from homology"/>
<comment type="similarity">
    <text evidence="1">Belongs to the tpcK family.</text>
</comment>
<dbReference type="OrthoDB" id="3183782at2759"/>
<dbReference type="STRING" id="1137138.A0A067NKD6"/>
<accession>A0A067NKD6</accession>
<dbReference type="Proteomes" id="UP000027073">
    <property type="component" value="Unassembled WGS sequence"/>
</dbReference>
<dbReference type="SUPFAM" id="SSF54909">
    <property type="entry name" value="Dimeric alpha+beta barrel"/>
    <property type="match status" value="1"/>
</dbReference>
<dbReference type="EMBL" id="KL198012">
    <property type="protein sequence ID" value="KDQ24061.1"/>
    <property type="molecule type" value="Genomic_DNA"/>
</dbReference>
<protein>
    <recommendedName>
        <fullName evidence="2">EthD domain-containing protein</fullName>
    </recommendedName>
</protein>
<dbReference type="Gene3D" id="3.30.70.100">
    <property type="match status" value="1"/>
</dbReference>
<evidence type="ECO:0000256" key="1">
    <source>
        <dbReference type="ARBA" id="ARBA00005986"/>
    </source>
</evidence>
<dbReference type="InterPro" id="IPR009799">
    <property type="entry name" value="EthD_dom"/>
</dbReference>
<feature type="domain" description="EthD" evidence="2">
    <location>
        <begin position="12"/>
        <end position="105"/>
    </location>
</feature>
<dbReference type="HOGENOM" id="CLU_115019_3_1_1"/>
<gene>
    <name evidence="3" type="ORF">PLEOSDRAFT_1090657</name>
</gene>
<sequence>MAIRVTLLLKRKPGMTRAQFNEYWGTHHARIFTGLKAVRANLVRYNQFHILPEESNCLANVGWRAAPYDGAADFFVEKLEDLLSLFGGEEYQKAAVPDEVQFLDRGSVEVLVGRDQVKYSKETP</sequence>
<name>A0A067NKD6_PLEO1</name>
<reference evidence="4" key="1">
    <citation type="journal article" date="2014" name="Proc. Natl. Acad. Sci. U.S.A.">
        <title>Extensive sampling of basidiomycete genomes demonstrates inadequacy of the white-rot/brown-rot paradigm for wood decay fungi.</title>
        <authorList>
            <person name="Riley R."/>
            <person name="Salamov A.A."/>
            <person name="Brown D.W."/>
            <person name="Nagy L.G."/>
            <person name="Floudas D."/>
            <person name="Held B.W."/>
            <person name="Levasseur A."/>
            <person name="Lombard V."/>
            <person name="Morin E."/>
            <person name="Otillar R."/>
            <person name="Lindquist E.A."/>
            <person name="Sun H."/>
            <person name="LaButti K.M."/>
            <person name="Schmutz J."/>
            <person name="Jabbour D."/>
            <person name="Luo H."/>
            <person name="Baker S.E."/>
            <person name="Pisabarro A.G."/>
            <person name="Walton J.D."/>
            <person name="Blanchette R.A."/>
            <person name="Henrissat B."/>
            <person name="Martin F."/>
            <person name="Cullen D."/>
            <person name="Hibbett D.S."/>
            <person name="Grigoriev I.V."/>
        </authorList>
    </citation>
    <scope>NUCLEOTIDE SEQUENCE [LARGE SCALE GENOMIC DNA]</scope>
    <source>
        <strain evidence="4">PC15</strain>
    </source>
</reference>
<dbReference type="GO" id="GO:0016491">
    <property type="term" value="F:oxidoreductase activity"/>
    <property type="evidence" value="ECO:0007669"/>
    <property type="project" value="InterPro"/>
</dbReference>
<dbReference type="InParanoid" id="A0A067NKD6"/>
<dbReference type="VEuPathDB" id="FungiDB:PLEOSDRAFT_1090657"/>
<organism evidence="3 4">
    <name type="scientific">Pleurotus ostreatus (strain PC15)</name>
    <name type="common">Oyster mushroom</name>
    <dbReference type="NCBI Taxonomy" id="1137138"/>
    <lineage>
        <taxon>Eukaryota</taxon>
        <taxon>Fungi</taxon>
        <taxon>Dikarya</taxon>
        <taxon>Basidiomycota</taxon>
        <taxon>Agaricomycotina</taxon>
        <taxon>Agaricomycetes</taxon>
        <taxon>Agaricomycetidae</taxon>
        <taxon>Agaricales</taxon>
        <taxon>Pleurotineae</taxon>
        <taxon>Pleurotaceae</taxon>
        <taxon>Pleurotus</taxon>
    </lineage>
</organism>